<gene>
    <name evidence="2" type="ORF">ACFSKX_02765</name>
</gene>
<feature type="signal peptide" evidence="1">
    <location>
        <begin position="1"/>
        <end position="25"/>
    </location>
</feature>
<dbReference type="Pfam" id="PF10670">
    <property type="entry name" value="DUF4198"/>
    <property type="match status" value="1"/>
</dbReference>
<evidence type="ECO:0000313" key="3">
    <source>
        <dbReference type="Proteomes" id="UP001597425"/>
    </source>
</evidence>
<reference evidence="3" key="1">
    <citation type="journal article" date="2019" name="Int. J. Syst. Evol. Microbiol.">
        <title>The Global Catalogue of Microorganisms (GCM) 10K type strain sequencing project: providing services to taxonomists for standard genome sequencing and annotation.</title>
        <authorList>
            <consortium name="The Broad Institute Genomics Platform"/>
            <consortium name="The Broad Institute Genome Sequencing Center for Infectious Disease"/>
            <person name="Wu L."/>
            <person name="Ma J."/>
        </authorList>
    </citation>
    <scope>NUCLEOTIDE SEQUENCE [LARGE SCALE GENOMIC DNA]</scope>
    <source>
        <strain evidence="3">KCTC 12848</strain>
    </source>
</reference>
<organism evidence="2 3">
    <name type="scientific">Microbulbifer halophilus</name>
    <dbReference type="NCBI Taxonomy" id="453963"/>
    <lineage>
        <taxon>Bacteria</taxon>
        <taxon>Pseudomonadati</taxon>
        <taxon>Pseudomonadota</taxon>
        <taxon>Gammaproteobacteria</taxon>
        <taxon>Cellvibrionales</taxon>
        <taxon>Microbulbiferaceae</taxon>
        <taxon>Microbulbifer</taxon>
    </lineage>
</organism>
<dbReference type="InterPro" id="IPR019613">
    <property type="entry name" value="DUF4198"/>
</dbReference>
<sequence length="277" mass="30008">MKKSTLAKVLLAVAVTAGTAMQAQAHRVWILPSSTVLSGEDPYVTFDAAVSNTIFFPDFVGLSVGDLQARGPGGEEVALENASKGKYRTTFDLQLKREGTYKVSRASAGLRAFWKDAEGERHMWPGRGESADDSEFDTAVPKDAKDLRVFRGSRRIETFVTAGQPSDEIFAPTGVGLELVPVTHPNDLYTGETAQFKLLIDGEPAKNAEVVLIAGGSRYRDSQGEITAKSDAEGQFSVTWPSAGRYFMEAKYEDDRAAAPATGRRGQYSATFEVLPL</sequence>
<proteinExistence type="predicted"/>
<accession>A0ABW5E785</accession>
<protein>
    <submittedName>
        <fullName evidence="2">DUF4198 domain-containing protein</fullName>
    </submittedName>
</protein>
<keyword evidence="3" id="KW-1185">Reference proteome</keyword>
<evidence type="ECO:0000256" key="1">
    <source>
        <dbReference type="SAM" id="SignalP"/>
    </source>
</evidence>
<evidence type="ECO:0000313" key="2">
    <source>
        <dbReference type="EMBL" id="MFD2309326.1"/>
    </source>
</evidence>
<dbReference type="EMBL" id="JBHUJD010000002">
    <property type="protein sequence ID" value="MFD2309326.1"/>
    <property type="molecule type" value="Genomic_DNA"/>
</dbReference>
<dbReference type="RefSeq" id="WP_265720668.1">
    <property type="nucleotide sequence ID" value="NZ_JAPIVK010000004.1"/>
</dbReference>
<feature type="chain" id="PRO_5047069890" evidence="1">
    <location>
        <begin position="26"/>
        <end position="277"/>
    </location>
</feature>
<name>A0ABW5E785_9GAMM</name>
<keyword evidence="1" id="KW-0732">Signal</keyword>
<comment type="caution">
    <text evidence="2">The sequence shown here is derived from an EMBL/GenBank/DDBJ whole genome shotgun (WGS) entry which is preliminary data.</text>
</comment>
<dbReference type="Proteomes" id="UP001597425">
    <property type="component" value="Unassembled WGS sequence"/>
</dbReference>